<keyword evidence="1" id="KW-0472">Membrane</keyword>
<sequence>MEEIRNKAKKDSLYISLVYVGLGTMSLLAIASPTLMEIEFVSILFWLILLLTMPVSFIGFGILYGEGKDGMGYALLVQIIVFAIFWFITYRILLEKEKKRYNAKKRKTERSTNAQQNL</sequence>
<organism evidence="2 3">
    <name type="scientific">Pontibacter diazotrophicus</name>
    <dbReference type="NCBI Taxonomy" id="1400979"/>
    <lineage>
        <taxon>Bacteria</taxon>
        <taxon>Pseudomonadati</taxon>
        <taxon>Bacteroidota</taxon>
        <taxon>Cytophagia</taxon>
        <taxon>Cytophagales</taxon>
        <taxon>Hymenobacteraceae</taxon>
        <taxon>Pontibacter</taxon>
    </lineage>
</organism>
<name>A0A3D8LDD9_9BACT</name>
<reference evidence="3" key="1">
    <citation type="submission" date="2018-08" db="EMBL/GenBank/DDBJ databases">
        <authorList>
            <person name="Liu Z.-W."/>
            <person name="Du Z.-J."/>
        </authorList>
    </citation>
    <scope>NUCLEOTIDE SEQUENCE [LARGE SCALE GENOMIC DNA]</scope>
    <source>
        <strain evidence="3">H4X</strain>
    </source>
</reference>
<keyword evidence="3" id="KW-1185">Reference proteome</keyword>
<keyword evidence="1" id="KW-0812">Transmembrane</keyword>
<dbReference type="EMBL" id="QRGR01000008">
    <property type="protein sequence ID" value="RDV15469.1"/>
    <property type="molecule type" value="Genomic_DNA"/>
</dbReference>
<evidence type="ECO:0000313" key="2">
    <source>
        <dbReference type="EMBL" id="RDV15469.1"/>
    </source>
</evidence>
<dbReference type="AlphaFoldDB" id="A0A3D8LDD9"/>
<evidence type="ECO:0000256" key="1">
    <source>
        <dbReference type="SAM" id="Phobius"/>
    </source>
</evidence>
<keyword evidence="1" id="KW-1133">Transmembrane helix</keyword>
<accession>A0A3D8LDD9</accession>
<proteinExistence type="predicted"/>
<dbReference type="OrthoDB" id="797805at2"/>
<protein>
    <submittedName>
        <fullName evidence="2">Uncharacterized protein</fullName>
    </submittedName>
</protein>
<feature type="transmembrane region" description="Helical" evidence="1">
    <location>
        <begin position="12"/>
        <end position="31"/>
    </location>
</feature>
<evidence type="ECO:0000313" key="3">
    <source>
        <dbReference type="Proteomes" id="UP000256708"/>
    </source>
</evidence>
<feature type="transmembrane region" description="Helical" evidence="1">
    <location>
        <begin position="71"/>
        <end position="94"/>
    </location>
</feature>
<gene>
    <name evidence="2" type="ORF">DXT99_08210</name>
</gene>
<feature type="transmembrane region" description="Helical" evidence="1">
    <location>
        <begin position="43"/>
        <end position="65"/>
    </location>
</feature>
<comment type="caution">
    <text evidence="2">The sequence shown here is derived from an EMBL/GenBank/DDBJ whole genome shotgun (WGS) entry which is preliminary data.</text>
</comment>
<dbReference type="RefSeq" id="WP_115565064.1">
    <property type="nucleotide sequence ID" value="NZ_QRGR01000008.1"/>
</dbReference>
<dbReference type="Proteomes" id="UP000256708">
    <property type="component" value="Unassembled WGS sequence"/>
</dbReference>